<keyword evidence="2" id="KW-0812">Transmembrane</keyword>
<feature type="transmembrane region" description="Helical" evidence="2">
    <location>
        <begin position="280"/>
        <end position="303"/>
    </location>
</feature>
<feature type="compositionally biased region" description="Polar residues" evidence="1">
    <location>
        <begin position="827"/>
        <end position="853"/>
    </location>
</feature>
<sequence>MEVYMGEDQILITSGNTRIPFHSIVDHTSTTSTSQEEDEFLLSITNYDGETFVFQMETQEDLHSIQDSISKVVAKAARASEACRCEPPNLVVAMMDESHTTCSHEDMEQVREMTRQMDRQAKRRRSRRSFASTAVGATSVHEAAAVHPRKATHPSFPSEKFRRSAAPQRTAPPHLVVEAAMPPPAEIEDSSKPPGAYRDPGPPIGLPLPQQSSPPIIIDYEEEEPQLSNHQEDPLIEASLVPDDDEEDQRHYEFQDERVVLVQAHRAGLSDYLQNRNLQIFIVGLICLFAIIIIVTVLAVVLATGNQGGGETNTPAPNTTVAPIPTVTSSPTMAPTNTNTTPPHATTSNYTPVSLSPTPTPLDIDALLRECNLSAAIISSPLDVDSYQSAGCFVDVDTLDLDQLTCGPGQAPLECSLRCPTRFFGIPIGTTTCRCFSQIKSDRIGLQECIPGSGNMDLFVNQSPRRTQCEDPMARAVVEFLLQQRSHATWGFDIVTNQWKESPFELYAKGCHTNVYDVTVLDEEEEATSTRETSVMDVTNYATQRRGERSVSILYEETSEISVLAEQMEILAKQVSGVADPLQCNIFFYLWDDDPHSKVFTTSAVKRLAKVEVTNFSEKTSFATFSPSFRQSLLMYLYSGFQKEMAFDIFDRYGSFAVVRSMMGAFMELRLPLESSQYDNTFDSIVHAQSCFEIATQEEASRLGFPSASGTIDDTTCSPNIIRALQELRSEYHNLMDEPATVGGETECQLNATECHFSVDISTSQPLTAKDKYPFEKLESCDCEESDYPSYIETFDWVQFCPTRTCRAQGSGHVEGAGQVGRDDTPANESSITLTRPPTNESTTQSPTSSVESTLPPMLPPPGSASDSPVTDIPETIPPDTNIPTMAGTALPGTAMPTTTPPGCNGVPHETLLNLTTPTDAGSSDGDTFCEDLLGIACMEGAGFQTFNSFQGLTSQWFQAEATVGSRCNRDIKHRVTLEVPEGVNYDLKVYQGTQTNLYDSSTHGGGIVDDVTIVMRNAGYSYFVFVEFVGGSSCQPWTLTFEHFSC</sequence>
<evidence type="ECO:0000256" key="2">
    <source>
        <dbReference type="SAM" id="Phobius"/>
    </source>
</evidence>
<keyword evidence="4" id="KW-1185">Reference proteome</keyword>
<organism evidence="3 4">
    <name type="scientific">Seminavis robusta</name>
    <dbReference type="NCBI Taxonomy" id="568900"/>
    <lineage>
        <taxon>Eukaryota</taxon>
        <taxon>Sar</taxon>
        <taxon>Stramenopiles</taxon>
        <taxon>Ochrophyta</taxon>
        <taxon>Bacillariophyta</taxon>
        <taxon>Bacillariophyceae</taxon>
        <taxon>Bacillariophycidae</taxon>
        <taxon>Naviculales</taxon>
        <taxon>Naviculaceae</taxon>
        <taxon>Seminavis</taxon>
    </lineage>
</organism>
<dbReference type="Proteomes" id="UP001153069">
    <property type="component" value="Unassembled WGS sequence"/>
</dbReference>
<reference evidence="3" key="1">
    <citation type="submission" date="2020-06" db="EMBL/GenBank/DDBJ databases">
        <authorList>
            <consortium name="Plant Systems Biology data submission"/>
        </authorList>
    </citation>
    <scope>NUCLEOTIDE SEQUENCE</scope>
    <source>
        <strain evidence="3">D6</strain>
    </source>
</reference>
<keyword evidence="2" id="KW-1133">Transmembrane helix</keyword>
<feature type="region of interest" description="Disordered" evidence="1">
    <location>
        <begin position="308"/>
        <end position="356"/>
    </location>
</feature>
<proteinExistence type="predicted"/>
<protein>
    <submittedName>
        <fullName evidence="3">Uncharacterized protein</fullName>
    </submittedName>
</protein>
<feature type="region of interest" description="Disordered" evidence="1">
    <location>
        <begin position="117"/>
        <end position="213"/>
    </location>
</feature>
<feature type="region of interest" description="Disordered" evidence="1">
    <location>
        <begin position="808"/>
        <end position="872"/>
    </location>
</feature>
<dbReference type="AlphaFoldDB" id="A0A9N8E3C7"/>
<evidence type="ECO:0000313" key="4">
    <source>
        <dbReference type="Proteomes" id="UP001153069"/>
    </source>
</evidence>
<comment type="caution">
    <text evidence="3">The sequence shown here is derived from an EMBL/GenBank/DDBJ whole genome shotgun (WGS) entry which is preliminary data.</text>
</comment>
<gene>
    <name evidence="3" type="ORF">SEMRO_617_G176130.1</name>
</gene>
<name>A0A9N8E3C7_9STRA</name>
<dbReference type="EMBL" id="CAICTM010000616">
    <property type="protein sequence ID" value="CAB9513847.1"/>
    <property type="molecule type" value="Genomic_DNA"/>
</dbReference>
<feature type="compositionally biased region" description="Low complexity" evidence="1">
    <location>
        <begin position="312"/>
        <end position="356"/>
    </location>
</feature>
<evidence type="ECO:0000313" key="3">
    <source>
        <dbReference type="EMBL" id="CAB9513847.1"/>
    </source>
</evidence>
<dbReference type="OrthoDB" id="56135at2759"/>
<keyword evidence="2" id="KW-0472">Membrane</keyword>
<accession>A0A9N8E3C7</accession>
<evidence type="ECO:0000256" key="1">
    <source>
        <dbReference type="SAM" id="MobiDB-lite"/>
    </source>
</evidence>